<dbReference type="InterPro" id="IPR010371">
    <property type="entry name" value="YBR137W-like"/>
</dbReference>
<dbReference type="PANTHER" id="PTHR28255">
    <property type="match status" value="1"/>
</dbReference>
<dbReference type="PANTHER" id="PTHR28255:SF1">
    <property type="entry name" value="UPF0303 PROTEIN YBR137W"/>
    <property type="match status" value="1"/>
</dbReference>
<evidence type="ECO:0000313" key="3">
    <source>
        <dbReference type="Proteomes" id="UP000679992"/>
    </source>
</evidence>
<proteinExistence type="inferred from homology"/>
<name>A0ABQ4MD11_9BACL</name>
<accession>A0ABQ4MD11</accession>
<dbReference type="InterPro" id="IPR038084">
    <property type="entry name" value="PduO/GlcC-like_sf"/>
</dbReference>
<dbReference type="NCBIfam" id="NF002696">
    <property type="entry name" value="PRK02487.1-5"/>
    <property type="match status" value="1"/>
</dbReference>
<dbReference type="EMBL" id="BOSL01000008">
    <property type="protein sequence ID" value="GIP53883.1"/>
    <property type="molecule type" value="Genomic_DNA"/>
</dbReference>
<evidence type="ECO:0000256" key="1">
    <source>
        <dbReference type="HAMAP-Rule" id="MF_00761"/>
    </source>
</evidence>
<evidence type="ECO:0000313" key="2">
    <source>
        <dbReference type="EMBL" id="GIP53883.1"/>
    </source>
</evidence>
<protein>
    <recommendedName>
        <fullName evidence="1">UPF0303 protein J42TS3_29180</fullName>
    </recommendedName>
</protein>
<dbReference type="Pfam" id="PF03928">
    <property type="entry name" value="HbpS-like"/>
    <property type="match status" value="1"/>
</dbReference>
<dbReference type="Proteomes" id="UP000679992">
    <property type="component" value="Unassembled WGS sequence"/>
</dbReference>
<dbReference type="InterPro" id="IPR005624">
    <property type="entry name" value="PduO/GlcC-like"/>
</dbReference>
<keyword evidence="3" id="KW-1185">Reference proteome</keyword>
<dbReference type="Gene3D" id="3.30.450.150">
    <property type="entry name" value="Haem-degrading domain"/>
    <property type="match status" value="1"/>
</dbReference>
<reference evidence="2 3" key="1">
    <citation type="submission" date="2021-03" db="EMBL/GenBank/DDBJ databases">
        <title>Antimicrobial resistance genes in bacteria isolated from Japanese honey, and their potential for conferring macrolide and lincosamide resistance in the American foulbrood pathogen Paenibacillus larvae.</title>
        <authorList>
            <person name="Okamoto M."/>
            <person name="Kumagai M."/>
            <person name="Kanamori H."/>
            <person name="Takamatsu D."/>
        </authorList>
    </citation>
    <scope>NUCLEOTIDE SEQUENCE [LARGE SCALE GENOMIC DNA]</scope>
    <source>
        <strain evidence="2 3">J42TS3</strain>
    </source>
</reference>
<dbReference type="PIRSF" id="PIRSF008757">
    <property type="entry name" value="UCP008757"/>
    <property type="match status" value="1"/>
</dbReference>
<dbReference type="SUPFAM" id="SSF143744">
    <property type="entry name" value="GlcG-like"/>
    <property type="match status" value="1"/>
</dbReference>
<gene>
    <name evidence="2" type="ORF">J42TS3_29180</name>
</gene>
<dbReference type="HAMAP" id="MF_00761">
    <property type="entry name" value="UPF0303"/>
    <property type="match status" value="1"/>
</dbReference>
<dbReference type="RefSeq" id="WP_244861541.1">
    <property type="nucleotide sequence ID" value="NZ_BOSL01000008.1"/>
</dbReference>
<comment type="similarity">
    <text evidence="1">Belongs to the UPF0303 family.</text>
</comment>
<sequence length="155" mass="17439">MRERIQEMEREEQELQFRQFTNETALEVGLAIIEEAKSRGKSITTEIYRSGQRLFAHAMEGTSKDNEDWIRRKNNVVNRFGESSWHVALRLREEGKSLDQDYGLPIEDYVGAGGGFPLIIEGEGLAGTITVSGLSDQEDHDLLVAALRSIRVSAT</sequence>
<comment type="caution">
    <text evidence="2">The sequence shown here is derived from an EMBL/GenBank/DDBJ whole genome shotgun (WGS) entry which is preliminary data.</text>
</comment>
<organism evidence="2 3">
    <name type="scientific">Paenibacillus vini</name>
    <dbReference type="NCBI Taxonomy" id="1476024"/>
    <lineage>
        <taxon>Bacteria</taxon>
        <taxon>Bacillati</taxon>
        <taxon>Bacillota</taxon>
        <taxon>Bacilli</taxon>
        <taxon>Bacillales</taxon>
        <taxon>Paenibacillaceae</taxon>
        <taxon>Paenibacillus</taxon>
    </lineage>
</organism>